<dbReference type="SMART" id="SM00577">
    <property type="entry name" value="CPDc"/>
    <property type="match status" value="1"/>
</dbReference>
<feature type="domain" description="FCP1 homology" evidence="9">
    <location>
        <begin position="188"/>
        <end position="362"/>
    </location>
</feature>
<comment type="caution">
    <text evidence="10">The sequence shown here is derived from an EMBL/GenBank/DDBJ whole genome shotgun (WGS) entry which is preliminary data.</text>
</comment>
<name>A0A9W8AHD6_9FUNG</name>
<feature type="compositionally biased region" description="Low complexity" evidence="7">
    <location>
        <begin position="811"/>
        <end position="833"/>
    </location>
</feature>
<dbReference type="EC" id="3.1.3.16" evidence="6"/>
<comment type="function">
    <text evidence="6">This promotes the activity of RNA polymerase II.</text>
</comment>
<dbReference type="EMBL" id="JANBPT010000165">
    <property type="protein sequence ID" value="KAJ1926516.1"/>
    <property type="molecule type" value="Genomic_DNA"/>
</dbReference>
<dbReference type="Gene3D" id="3.40.50.10190">
    <property type="entry name" value="BRCT domain"/>
    <property type="match status" value="1"/>
</dbReference>
<proteinExistence type="predicted"/>
<dbReference type="InterPro" id="IPR011947">
    <property type="entry name" value="FCP1_euk"/>
</dbReference>
<evidence type="ECO:0000313" key="11">
    <source>
        <dbReference type="Proteomes" id="UP001150569"/>
    </source>
</evidence>
<feature type="compositionally biased region" description="Polar residues" evidence="7">
    <location>
        <begin position="649"/>
        <end position="658"/>
    </location>
</feature>
<dbReference type="InterPro" id="IPR039189">
    <property type="entry name" value="Fcp1"/>
</dbReference>
<dbReference type="CDD" id="cd07521">
    <property type="entry name" value="HAD_FCP1-like"/>
    <property type="match status" value="1"/>
</dbReference>
<comment type="catalytic activity">
    <reaction evidence="5 6">
        <text>O-phospho-L-threonyl-[protein] + H2O = L-threonyl-[protein] + phosphate</text>
        <dbReference type="Rhea" id="RHEA:47004"/>
        <dbReference type="Rhea" id="RHEA-COMP:11060"/>
        <dbReference type="Rhea" id="RHEA-COMP:11605"/>
        <dbReference type="ChEBI" id="CHEBI:15377"/>
        <dbReference type="ChEBI" id="CHEBI:30013"/>
        <dbReference type="ChEBI" id="CHEBI:43474"/>
        <dbReference type="ChEBI" id="CHEBI:61977"/>
        <dbReference type="EC" id="3.1.3.16"/>
    </reaction>
</comment>
<evidence type="ECO:0000313" key="10">
    <source>
        <dbReference type="EMBL" id="KAJ1926516.1"/>
    </source>
</evidence>
<feature type="domain" description="BRCT" evidence="8">
    <location>
        <begin position="491"/>
        <end position="592"/>
    </location>
</feature>
<dbReference type="GO" id="GO:0005634">
    <property type="term" value="C:nucleus"/>
    <property type="evidence" value="ECO:0007669"/>
    <property type="project" value="UniProtKB-SubCell"/>
</dbReference>
<evidence type="ECO:0000259" key="9">
    <source>
        <dbReference type="PROSITE" id="PS50969"/>
    </source>
</evidence>
<keyword evidence="2 6" id="KW-0378">Hydrolase</keyword>
<dbReference type="NCBIfam" id="TIGR02250">
    <property type="entry name" value="FCP1_euk"/>
    <property type="match status" value="1"/>
</dbReference>
<dbReference type="AlphaFoldDB" id="A0A9W8AHD6"/>
<evidence type="ECO:0000256" key="7">
    <source>
        <dbReference type="SAM" id="MobiDB-lite"/>
    </source>
</evidence>
<feature type="compositionally biased region" description="Acidic residues" evidence="7">
    <location>
        <begin position="52"/>
        <end position="63"/>
    </location>
</feature>
<dbReference type="OrthoDB" id="10249888at2759"/>
<feature type="region of interest" description="Disordered" evidence="7">
    <location>
        <begin position="50"/>
        <end position="70"/>
    </location>
</feature>
<dbReference type="InterPro" id="IPR036412">
    <property type="entry name" value="HAD-like_sf"/>
</dbReference>
<dbReference type="InterPro" id="IPR023214">
    <property type="entry name" value="HAD_sf"/>
</dbReference>
<evidence type="ECO:0000256" key="5">
    <source>
        <dbReference type="ARBA" id="ARBA00048336"/>
    </source>
</evidence>
<feature type="compositionally biased region" description="Basic and acidic residues" evidence="7">
    <location>
        <begin position="725"/>
        <end position="742"/>
    </location>
</feature>
<dbReference type="Proteomes" id="UP001150569">
    <property type="component" value="Unassembled WGS sequence"/>
</dbReference>
<accession>A0A9W8AHD6</accession>
<dbReference type="Pfam" id="PF00533">
    <property type="entry name" value="BRCT"/>
    <property type="match status" value="1"/>
</dbReference>
<dbReference type="PANTHER" id="PTHR23081">
    <property type="entry name" value="RNA POLYMERASE II CTD PHOSPHATASE"/>
    <property type="match status" value="1"/>
</dbReference>
<comment type="catalytic activity">
    <reaction evidence="4 6">
        <text>O-phospho-L-seryl-[protein] + H2O = L-seryl-[protein] + phosphate</text>
        <dbReference type="Rhea" id="RHEA:20629"/>
        <dbReference type="Rhea" id="RHEA-COMP:9863"/>
        <dbReference type="Rhea" id="RHEA-COMP:11604"/>
        <dbReference type="ChEBI" id="CHEBI:15377"/>
        <dbReference type="ChEBI" id="CHEBI:29999"/>
        <dbReference type="ChEBI" id="CHEBI:43474"/>
        <dbReference type="ChEBI" id="CHEBI:83421"/>
        <dbReference type="EC" id="3.1.3.16"/>
    </reaction>
</comment>
<feature type="region of interest" description="Disordered" evidence="7">
    <location>
        <begin position="687"/>
        <end position="859"/>
    </location>
</feature>
<sequence length="859" mass="93562">MESLRDVTIPPAHLPATVVSFKLATPQTNGPDIHVDRGTPICIYEHTVMEPPTDEEEEEEPEEYPPASHTILATRKKPRRPPVAKRRRTFLNSPCEGTLERLAVAPGDCLTRPDAAVVVIKEPCSHAVQYFGQCAICGKDLTYLDASAASGSPDTARATISMAHDATGLTVSRGEAERLEHQNAERLRTEGRLSLIVDLDQTIVHANATRESLDAWLAQCPPEIRDHVGVFQLPDSPLLYYLKLRPGLRDFLRRVTAKYELHIYTMGTRAYAAKVAELIDPDGRYFKERILSRDESGSLTHKNIQRLFPCDASMVVAIDDRADVWQNSPNLIKVKPYSFFSGIGDINAGFLPKSTLPPASTAPPATTLPPPAVVDQPAAPVDLAEPAPAPMEPTPALVNELKATSPAGEPEAPKEGTKVQMAGATETAPPAGQSITPPSDLPVRFKHPFEDPDRELGRIADLLDKVHGLYYPKVNQAPPPDADVTRLLPRLKRQVLRGVHLVFSSVIPLQANPRTSDIWQWARSFGAECSEDLSPQVQRSRTHRVTHLVAGKPDTAKAKDARRLGGIEVVRFEWLVDSLHAWQHLDEAPYRWPKPIRSGGTVPKTTTATNGVEAEAEVPPAEVLHTTETWLTQSDREDASNESDAFSHVSDSPASSLEPTGLSAEDMSAKLATVDWEEADREMLEFMGSDSEDDDEDKSQEESGDGDEVDGAEPEGNELAEQVADDLRGDLAGDGNKVDRSAPIRGKRPSMHFEDDEDGTGPLIRGDNPEDSNDTDAKNEGSGPAAKRRKLPDAERIMPPSNSYNAEEGESGPASSSDSSSTSSGSDASGSDSSSDDEDGVDDFDDLLRDMEEELDHDE</sequence>
<dbReference type="SUPFAM" id="SSF56784">
    <property type="entry name" value="HAD-like"/>
    <property type="match status" value="1"/>
</dbReference>
<evidence type="ECO:0000256" key="1">
    <source>
        <dbReference type="ARBA" id="ARBA00004123"/>
    </source>
</evidence>
<dbReference type="CDD" id="cd17729">
    <property type="entry name" value="BRCT_CTDP1"/>
    <property type="match status" value="1"/>
</dbReference>
<dbReference type="PROSITE" id="PS50172">
    <property type="entry name" value="BRCT"/>
    <property type="match status" value="1"/>
</dbReference>
<evidence type="ECO:0000256" key="2">
    <source>
        <dbReference type="ARBA" id="ARBA00022801"/>
    </source>
</evidence>
<feature type="compositionally biased region" description="Acidic residues" evidence="7">
    <location>
        <begin position="690"/>
        <end position="718"/>
    </location>
</feature>
<dbReference type="Pfam" id="PF03031">
    <property type="entry name" value="NIF"/>
    <property type="match status" value="1"/>
</dbReference>
<dbReference type="PANTHER" id="PTHR23081:SF36">
    <property type="entry name" value="RNA POLYMERASE II SUBUNIT A C-TERMINAL DOMAIN PHOSPHATASE"/>
    <property type="match status" value="1"/>
</dbReference>
<evidence type="ECO:0000256" key="4">
    <source>
        <dbReference type="ARBA" id="ARBA00047761"/>
    </source>
</evidence>
<dbReference type="InterPro" id="IPR004274">
    <property type="entry name" value="FCP1_dom"/>
</dbReference>
<feature type="compositionally biased region" description="Acidic residues" evidence="7">
    <location>
        <begin position="834"/>
        <end position="859"/>
    </location>
</feature>
<keyword evidence="3 6" id="KW-0539">Nucleus</keyword>
<dbReference type="PROSITE" id="PS50969">
    <property type="entry name" value="FCP1"/>
    <property type="match status" value="1"/>
</dbReference>
<dbReference type="SMART" id="SM00292">
    <property type="entry name" value="BRCT"/>
    <property type="match status" value="1"/>
</dbReference>
<evidence type="ECO:0000256" key="6">
    <source>
        <dbReference type="RuleBase" id="RU366066"/>
    </source>
</evidence>
<keyword evidence="11" id="KW-1185">Reference proteome</keyword>
<dbReference type="InterPro" id="IPR001357">
    <property type="entry name" value="BRCT_dom"/>
</dbReference>
<feature type="region of interest" description="Disordered" evidence="7">
    <location>
        <begin position="592"/>
        <end position="664"/>
    </location>
</feature>
<evidence type="ECO:0000256" key="3">
    <source>
        <dbReference type="ARBA" id="ARBA00023242"/>
    </source>
</evidence>
<evidence type="ECO:0000259" key="8">
    <source>
        <dbReference type="PROSITE" id="PS50172"/>
    </source>
</evidence>
<protein>
    <recommendedName>
        <fullName evidence="6">RNA polymerase II subunit A C-terminal domain phosphatase</fullName>
        <ecNumber evidence="6">3.1.3.16</ecNumber>
    </recommendedName>
</protein>
<organism evidence="10 11">
    <name type="scientific">Tieghemiomyces parasiticus</name>
    <dbReference type="NCBI Taxonomy" id="78921"/>
    <lineage>
        <taxon>Eukaryota</taxon>
        <taxon>Fungi</taxon>
        <taxon>Fungi incertae sedis</taxon>
        <taxon>Zoopagomycota</taxon>
        <taxon>Kickxellomycotina</taxon>
        <taxon>Dimargaritomycetes</taxon>
        <taxon>Dimargaritales</taxon>
        <taxon>Dimargaritaceae</taxon>
        <taxon>Tieghemiomyces</taxon>
    </lineage>
</organism>
<gene>
    <name evidence="10" type="primary">fcp1</name>
    <name evidence="10" type="ORF">IWQ60_003729</name>
</gene>
<comment type="subcellular location">
    <subcellularLocation>
        <location evidence="1 6">Nucleus</location>
    </subcellularLocation>
</comment>
<dbReference type="GO" id="GO:0008420">
    <property type="term" value="F:RNA polymerase II CTD heptapeptide repeat phosphatase activity"/>
    <property type="evidence" value="ECO:0007669"/>
    <property type="project" value="UniProtKB-UniRule"/>
</dbReference>
<dbReference type="InterPro" id="IPR036420">
    <property type="entry name" value="BRCT_dom_sf"/>
</dbReference>
<reference evidence="10" key="1">
    <citation type="submission" date="2022-07" db="EMBL/GenBank/DDBJ databases">
        <title>Phylogenomic reconstructions and comparative analyses of Kickxellomycotina fungi.</title>
        <authorList>
            <person name="Reynolds N.K."/>
            <person name="Stajich J.E."/>
            <person name="Barry K."/>
            <person name="Grigoriev I.V."/>
            <person name="Crous P."/>
            <person name="Smith M.E."/>
        </authorList>
    </citation>
    <scope>NUCLEOTIDE SEQUENCE</scope>
    <source>
        <strain evidence="10">RSA 861</strain>
    </source>
</reference>
<dbReference type="Gene3D" id="3.40.50.1000">
    <property type="entry name" value="HAD superfamily/HAD-like"/>
    <property type="match status" value="1"/>
</dbReference>
<dbReference type="SUPFAM" id="SSF52113">
    <property type="entry name" value="BRCT domain"/>
    <property type="match status" value="1"/>
</dbReference>